<dbReference type="GO" id="GO:0003697">
    <property type="term" value="F:single-stranded DNA binding"/>
    <property type="evidence" value="ECO:0007669"/>
    <property type="project" value="InterPro"/>
</dbReference>
<dbReference type="SUPFAM" id="SSF143081">
    <property type="entry name" value="BB1717-like"/>
    <property type="match status" value="1"/>
</dbReference>
<accession>A0A1X4BLE8</accession>
<proteinExistence type="predicted"/>
<evidence type="ECO:0000313" key="1">
    <source>
        <dbReference type="EMBL" id="ASD54137.1"/>
    </source>
</evidence>
<sequence length="83" mass="9281">MFFAAFAQVHSGVEPHEGDGFVIITSASDAGMVDIHDRRPVVLTAEDARAWLDSETTPQKAEALAKEHYRIVDDFEPRLIAQW</sequence>
<reference evidence="1" key="1">
    <citation type="submission" date="2016-12" db="EMBL/GenBank/DDBJ databases">
        <title>The evolution of Pseudomonas syringae pv. actinidiae in New Zealand.</title>
        <authorList>
            <person name="Poulter R."/>
            <person name="Taiaroa G."/>
            <person name="Lamont I."/>
            <person name="Stockwell P."/>
            <person name="Butler M."/>
        </authorList>
    </citation>
    <scope>NUCLEOTIDE SEQUENCE</scope>
    <source>
        <strain evidence="1">RT371</strain>
    </source>
</reference>
<dbReference type="Gene3D" id="3.90.1680.10">
    <property type="entry name" value="SOS response associated peptidase-like"/>
    <property type="match status" value="1"/>
</dbReference>
<dbReference type="EMBL" id="KY287802">
    <property type="protein sequence ID" value="ASD54137.1"/>
    <property type="molecule type" value="Genomic_DNA"/>
</dbReference>
<dbReference type="InterPro" id="IPR036590">
    <property type="entry name" value="SRAP-like"/>
</dbReference>
<protein>
    <recommendedName>
        <fullName evidence="2">Abasic site processing protein</fullName>
    </recommendedName>
</protein>
<organism evidence="1">
    <name type="scientific">Pseudomonas syringae pv. actinidiae</name>
    <dbReference type="NCBI Taxonomy" id="103796"/>
    <lineage>
        <taxon>Bacteria</taxon>
        <taxon>Pseudomonadati</taxon>
        <taxon>Pseudomonadota</taxon>
        <taxon>Gammaproteobacteria</taxon>
        <taxon>Pseudomonadales</taxon>
        <taxon>Pseudomonadaceae</taxon>
        <taxon>Pseudomonas</taxon>
        <taxon>Pseudomonas syringae</taxon>
    </lineage>
</organism>
<name>A0A1X4BLE8_PSESF</name>
<evidence type="ECO:0008006" key="2">
    <source>
        <dbReference type="Google" id="ProtNLM"/>
    </source>
</evidence>
<dbReference type="Pfam" id="PF02586">
    <property type="entry name" value="SRAP"/>
    <property type="match status" value="1"/>
</dbReference>
<dbReference type="GO" id="GO:0106300">
    <property type="term" value="P:protein-DNA covalent cross-linking repair"/>
    <property type="evidence" value="ECO:0007669"/>
    <property type="project" value="InterPro"/>
</dbReference>
<dbReference type="InterPro" id="IPR003738">
    <property type="entry name" value="SRAP"/>
</dbReference>
<dbReference type="AlphaFoldDB" id="A0A1X4BLE8"/>